<dbReference type="GO" id="GO:0030295">
    <property type="term" value="F:protein kinase activator activity"/>
    <property type="evidence" value="ECO:0007669"/>
    <property type="project" value="TreeGrafter"/>
</dbReference>
<dbReference type="GO" id="GO:0034727">
    <property type="term" value="P:piecemeal microautophagy of the nucleus"/>
    <property type="evidence" value="ECO:0007669"/>
    <property type="project" value="TreeGrafter"/>
</dbReference>
<dbReference type="VEuPathDB" id="FungiDB:DIURU_001090"/>
<keyword evidence="7" id="KW-0175">Coiled coil</keyword>
<dbReference type="GO" id="GO:1990316">
    <property type="term" value="C:Atg1/ULK1 kinase complex"/>
    <property type="evidence" value="ECO:0007669"/>
    <property type="project" value="TreeGrafter"/>
</dbReference>
<gene>
    <name evidence="9" type="ORF">DIURU_001090</name>
</gene>
<dbReference type="PANTHER" id="PTHR28005">
    <property type="entry name" value="AUTOPHAGY-RELATED PROTEIN 17"/>
    <property type="match status" value="1"/>
</dbReference>
<keyword evidence="5" id="KW-0472">Membrane</keyword>
<keyword evidence="10" id="KW-1185">Reference proteome</keyword>
<dbReference type="InterPro" id="IPR007240">
    <property type="entry name" value="Atg17"/>
</dbReference>
<organism evidence="9 10">
    <name type="scientific">Diutina rugosa</name>
    <name type="common">Yeast</name>
    <name type="synonym">Candida rugosa</name>
    <dbReference type="NCBI Taxonomy" id="5481"/>
    <lineage>
        <taxon>Eukaryota</taxon>
        <taxon>Fungi</taxon>
        <taxon>Dikarya</taxon>
        <taxon>Ascomycota</taxon>
        <taxon>Saccharomycotina</taxon>
        <taxon>Pichiomycetes</taxon>
        <taxon>Debaryomycetaceae</taxon>
        <taxon>Diutina</taxon>
    </lineage>
</organism>
<evidence type="ECO:0000259" key="8">
    <source>
        <dbReference type="Pfam" id="PF04108"/>
    </source>
</evidence>
<evidence type="ECO:0000256" key="2">
    <source>
        <dbReference type="ARBA" id="ARBA00013806"/>
    </source>
</evidence>
<dbReference type="GO" id="GO:0060090">
    <property type="term" value="F:molecular adaptor activity"/>
    <property type="evidence" value="ECO:0007669"/>
    <property type="project" value="TreeGrafter"/>
</dbReference>
<dbReference type="EMBL" id="SWFT01000035">
    <property type="protein sequence ID" value="KAA8906352.1"/>
    <property type="molecule type" value="Genomic_DNA"/>
</dbReference>
<dbReference type="Pfam" id="PF04108">
    <property type="entry name" value="ATG17_like"/>
    <property type="match status" value="1"/>
</dbReference>
<comment type="subcellular location">
    <subcellularLocation>
        <location evidence="6">Cytoplasm</location>
    </subcellularLocation>
    <subcellularLocation>
        <location evidence="6">Preautophagosomal structure membrane</location>
        <topology evidence="6">Peripheral membrane protein</topology>
    </subcellularLocation>
</comment>
<evidence type="ECO:0000256" key="7">
    <source>
        <dbReference type="SAM" id="Coils"/>
    </source>
</evidence>
<dbReference type="PANTHER" id="PTHR28005:SF1">
    <property type="entry name" value="AUTOPHAGY-RELATED PROTEIN 17"/>
    <property type="match status" value="1"/>
</dbReference>
<evidence type="ECO:0000256" key="4">
    <source>
        <dbReference type="ARBA" id="ARBA00023006"/>
    </source>
</evidence>
<sequence>MSEIQRLADQAEETLHEAQELCKQAQTHLDSTGEVLRRQFPSKLEIAITAQRTLQRQQRLLTTIVDGIEDKAKVTRSKFTEEYDKLVEPALTKLNLIYATLKETPVPKDLISAEIANTPEFSAEDYKNLADFISVDAIMLLKENIGIYKQNASSLIDYLDREVLVATDELKRVKKDFIRLAKHLEKLNLLAHEWGSNTNKYTQLLEENSSLEHKLSSLLSMLTNHFDQCAQAVHDRDTNEADMAILRQDAFELPEVLTEVRQMVTIISTNHDRATKSGESNLSFVDDLIQGINANLQQCRQIKVSIIKLAAIFKAVETRLSNTSLDREGITISPLQQYADVISQLEYYYTNFYNIYKTKYFVELYREKYQYPRAFLDKISRFLNEDLHQMHEEEIQRRKQWVAQYGEFIPRELTLPGEVHIPVVSQVITECLDDVANEMKGGKLQETEQERRLLEFIKSMQT</sequence>
<dbReference type="GO" id="GO:0000422">
    <property type="term" value="P:autophagy of mitochondrion"/>
    <property type="evidence" value="ECO:0007669"/>
    <property type="project" value="TreeGrafter"/>
</dbReference>
<dbReference type="GeneID" id="54779743"/>
<dbReference type="RefSeq" id="XP_034014113.1">
    <property type="nucleotide sequence ID" value="XM_034153596.1"/>
</dbReference>
<name>A0A642UVV4_DIURU</name>
<evidence type="ECO:0000256" key="6">
    <source>
        <dbReference type="RuleBase" id="RU368080"/>
    </source>
</evidence>
<evidence type="ECO:0000313" key="9">
    <source>
        <dbReference type="EMBL" id="KAA8906352.1"/>
    </source>
</evidence>
<dbReference type="OMA" id="TNHFDQC"/>
<comment type="similarity">
    <text evidence="1 6">Belongs to the ATG17 family.</text>
</comment>
<protein>
    <recommendedName>
        <fullName evidence="2 6">Autophagy-related protein 17</fullName>
    </recommendedName>
</protein>
<dbReference type="AlphaFoldDB" id="A0A642UVV4"/>
<proteinExistence type="inferred from homology"/>
<evidence type="ECO:0000313" key="10">
    <source>
        <dbReference type="Proteomes" id="UP000449547"/>
    </source>
</evidence>
<feature type="coiled-coil region" evidence="7">
    <location>
        <begin position="1"/>
        <end position="28"/>
    </location>
</feature>
<comment type="caution">
    <text evidence="9">The sequence shown here is derived from an EMBL/GenBank/DDBJ whole genome shotgun (WGS) entry which is preliminary data.</text>
</comment>
<evidence type="ECO:0000256" key="3">
    <source>
        <dbReference type="ARBA" id="ARBA00022490"/>
    </source>
</evidence>
<dbReference type="OrthoDB" id="1937984at2759"/>
<feature type="domain" description="Autophagy protein ATG17-like" evidence="8">
    <location>
        <begin position="14"/>
        <end position="409"/>
    </location>
</feature>
<accession>A0A642UVV4</accession>
<keyword evidence="3 6" id="KW-0963">Cytoplasm</keyword>
<evidence type="ECO:0000256" key="5">
    <source>
        <dbReference type="ARBA" id="ARBA00023136"/>
    </source>
</evidence>
<dbReference type="GO" id="GO:0000045">
    <property type="term" value="P:autophagosome assembly"/>
    <property type="evidence" value="ECO:0007669"/>
    <property type="project" value="TreeGrafter"/>
</dbReference>
<evidence type="ECO:0000256" key="1">
    <source>
        <dbReference type="ARBA" id="ARBA00006259"/>
    </source>
</evidence>
<dbReference type="Proteomes" id="UP000449547">
    <property type="component" value="Unassembled WGS sequence"/>
</dbReference>
<dbReference type="GO" id="GO:0034045">
    <property type="term" value="C:phagophore assembly site membrane"/>
    <property type="evidence" value="ECO:0007669"/>
    <property type="project" value="UniProtKB-SubCell"/>
</dbReference>
<comment type="function">
    <text evidence="6">Autophagy-specific protein that functions in response to autophagy-inducing signals as a scaffold to recruit other ATG proteins to organize preautophagosomal structure (PAS) formation. Modulates the timing and magnitude of the autophagy response, such as the size of the sequestering vesicles. Plays particularly a role in pexophagy and nucleophagy.</text>
</comment>
<reference evidence="9 10" key="1">
    <citation type="submission" date="2019-07" db="EMBL/GenBank/DDBJ databases">
        <title>Genome assembly of two rare yeast pathogens: Diutina rugosa and Trichomonascus ciferrii.</title>
        <authorList>
            <person name="Mixao V."/>
            <person name="Saus E."/>
            <person name="Hansen A."/>
            <person name="Lass-Flor C."/>
            <person name="Gabaldon T."/>
        </authorList>
    </citation>
    <scope>NUCLEOTIDE SEQUENCE [LARGE SCALE GENOMIC DNA]</scope>
    <source>
        <strain evidence="9 10">CBS 613</strain>
    </source>
</reference>
<keyword evidence="4 6" id="KW-0072">Autophagy</keyword>
<dbReference type="InterPro" id="IPR045326">
    <property type="entry name" value="ATG17-like_dom"/>
</dbReference>